<reference evidence="7" key="1">
    <citation type="submission" date="2020-01" db="EMBL/GenBank/DDBJ databases">
        <title>Genome sequence of Kobresia littledalei, the first chromosome-level genome in the family Cyperaceae.</title>
        <authorList>
            <person name="Qu G."/>
        </authorList>
    </citation>
    <scope>NUCLEOTIDE SEQUENCE</scope>
    <source>
        <strain evidence="7">C.B.Clarke</strain>
        <tissue evidence="7">Leaf</tissue>
    </source>
</reference>
<evidence type="ECO:0000256" key="6">
    <source>
        <dbReference type="ARBA" id="ARBA00030350"/>
    </source>
</evidence>
<dbReference type="GO" id="GO:0006004">
    <property type="term" value="P:fucose metabolic process"/>
    <property type="evidence" value="ECO:0007669"/>
    <property type="project" value="UniProtKB-KW"/>
</dbReference>
<dbReference type="Pfam" id="PF10250">
    <property type="entry name" value="O-FucT"/>
    <property type="match status" value="1"/>
</dbReference>
<keyword evidence="4" id="KW-0294">Fucose metabolism</keyword>
<evidence type="ECO:0000313" key="8">
    <source>
        <dbReference type="Proteomes" id="UP000623129"/>
    </source>
</evidence>
<accession>A0A833RN18</accession>
<dbReference type="PANTHER" id="PTHR31288">
    <property type="entry name" value="O-FUCOSYLTRANSFERASE FAMILY PROTEIN"/>
    <property type="match status" value="1"/>
</dbReference>
<dbReference type="Proteomes" id="UP000623129">
    <property type="component" value="Unassembled WGS sequence"/>
</dbReference>
<protein>
    <recommendedName>
        <fullName evidence="6">O-fucosyltransferase family protein</fullName>
    </recommendedName>
</protein>
<dbReference type="PANTHER" id="PTHR31288:SF5">
    <property type="entry name" value="PROTEIN MANNAN SYNTHESIS-RELATED 1"/>
    <property type="match status" value="1"/>
</dbReference>
<proteinExistence type="inferred from homology"/>
<evidence type="ECO:0000256" key="3">
    <source>
        <dbReference type="ARBA" id="ARBA00022679"/>
    </source>
</evidence>
<dbReference type="InterPro" id="IPR024709">
    <property type="entry name" value="FucosylTrfase_pln"/>
</dbReference>
<comment type="caution">
    <text evidence="7">The sequence shown here is derived from an EMBL/GenBank/DDBJ whole genome shotgun (WGS) entry which is preliminary data.</text>
</comment>
<evidence type="ECO:0000256" key="2">
    <source>
        <dbReference type="ARBA" id="ARBA00022676"/>
    </source>
</evidence>
<keyword evidence="5" id="KW-0119">Carbohydrate metabolism</keyword>
<dbReference type="InterPro" id="IPR019378">
    <property type="entry name" value="GDP-Fuc_O-FucTrfase"/>
</dbReference>
<dbReference type="EMBL" id="SWLB01000004">
    <property type="protein sequence ID" value="KAF3338856.1"/>
    <property type="molecule type" value="Genomic_DNA"/>
</dbReference>
<evidence type="ECO:0000256" key="1">
    <source>
        <dbReference type="ARBA" id="ARBA00007737"/>
    </source>
</evidence>
<keyword evidence="8" id="KW-1185">Reference proteome</keyword>
<organism evidence="7 8">
    <name type="scientific">Carex littledalei</name>
    <dbReference type="NCBI Taxonomy" id="544730"/>
    <lineage>
        <taxon>Eukaryota</taxon>
        <taxon>Viridiplantae</taxon>
        <taxon>Streptophyta</taxon>
        <taxon>Embryophyta</taxon>
        <taxon>Tracheophyta</taxon>
        <taxon>Spermatophyta</taxon>
        <taxon>Magnoliopsida</taxon>
        <taxon>Liliopsida</taxon>
        <taxon>Poales</taxon>
        <taxon>Cyperaceae</taxon>
        <taxon>Cyperoideae</taxon>
        <taxon>Cariceae</taxon>
        <taxon>Carex</taxon>
        <taxon>Carex subgen. Euthyceras</taxon>
    </lineage>
</organism>
<name>A0A833RN18_9POAL</name>
<gene>
    <name evidence="7" type="ORF">FCM35_KLT16327</name>
</gene>
<evidence type="ECO:0000256" key="5">
    <source>
        <dbReference type="ARBA" id="ARBA00023277"/>
    </source>
</evidence>
<dbReference type="AlphaFoldDB" id="A0A833RN18"/>
<sequence length="415" mass="45913">MLINCCCGGGGVDVRQVVGGLLTASMFLMIAITNIISSLPPPPPPPPPLMSAKVDHRVSITTGTGTAFAIPLRLAPCWRNPTSHKKMNESKGFITFSLTTGPEHHISQVTDAVVIARYLGATLVLPDIRGRQVGQRRNFGDIYDVDKLISALTGIVRVTKDLPADMATRQPAILRIKNRVSEYKIEKQIQPIFRRNNYLRLALIYQSASFESKQLYTNKELLATACVAMFQSLELQPELQKTGDKIIQRLRELGAKSNGEYVAVDLKSSCLLDGVAGRKRCYSASEVASFFKKAGFSEETVVYLTEAFWHESLNPLKDAFPKTYTKDDIIPAEKKDQFLIPGNEDLEKALDIHVCSKSDTFVAAVYGPSYSYISGRRIASGRSRILLVSDRWAQNSDFASPFVSKKSHVAHSCYC</sequence>
<evidence type="ECO:0000256" key="4">
    <source>
        <dbReference type="ARBA" id="ARBA00023253"/>
    </source>
</evidence>
<keyword evidence="3 7" id="KW-0808">Transferase</keyword>
<dbReference type="OrthoDB" id="1899018at2759"/>
<keyword evidence="2 7" id="KW-0328">Glycosyltransferase</keyword>
<evidence type="ECO:0000313" key="7">
    <source>
        <dbReference type="EMBL" id="KAF3338856.1"/>
    </source>
</evidence>
<dbReference type="GO" id="GO:0016757">
    <property type="term" value="F:glycosyltransferase activity"/>
    <property type="evidence" value="ECO:0007669"/>
    <property type="project" value="UniProtKB-KW"/>
</dbReference>
<comment type="similarity">
    <text evidence="1">Belongs to the glycosyltransferase GT106 family.</text>
</comment>